<feature type="compositionally biased region" description="Low complexity" evidence="1">
    <location>
        <begin position="35"/>
        <end position="46"/>
    </location>
</feature>
<organism evidence="2 3">
    <name type="scientific">Trichoderma simmonsii</name>
    <dbReference type="NCBI Taxonomy" id="1491479"/>
    <lineage>
        <taxon>Eukaryota</taxon>
        <taxon>Fungi</taxon>
        <taxon>Dikarya</taxon>
        <taxon>Ascomycota</taxon>
        <taxon>Pezizomycotina</taxon>
        <taxon>Sordariomycetes</taxon>
        <taxon>Hypocreomycetidae</taxon>
        <taxon>Hypocreales</taxon>
        <taxon>Hypocreaceae</taxon>
        <taxon>Trichoderma</taxon>
    </lineage>
</organism>
<dbReference type="AlphaFoldDB" id="A0A8G0L5X6"/>
<dbReference type="Proteomes" id="UP000826661">
    <property type="component" value="Chromosome I"/>
</dbReference>
<reference evidence="2 3" key="1">
    <citation type="journal article" date="2021" name="BMC Genomics">
        <title>Telomere-to-telomere genome assembly of asparaginase-producing Trichoderma simmonsii.</title>
        <authorList>
            <person name="Chung D."/>
            <person name="Kwon Y.M."/>
            <person name="Yang Y."/>
        </authorList>
    </citation>
    <scope>NUCLEOTIDE SEQUENCE [LARGE SCALE GENOMIC DNA]</scope>
    <source>
        <strain evidence="2 3">GH-Sj1</strain>
    </source>
</reference>
<evidence type="ECO:0000256" key="1">
    <source>
        <dbReference type="SAM" id="MobiDB-lite"/>
    </source>
</evidence>
<sequence>MATFASSFDVSVSMVDSARSGYNIVSRPNTGPGSGSSSGSSSSSSGRRPDAREY</sequence>
<dbReference type="EMBL" id="CP075864">
    <property type="protein sequence ID" value="QYS94767.1"/>
    <property type="molecule type" value="Genomic_DNA"/>
</dbReference>
<accession>A0A8G0L5X6</accession>
<feature type="region of interest" description="Disordered" evidence="1">
    <location>
        <begin position="22"/>
        <end position="54"/>
    </location>
</feature>
<protein>
    <submittedName>
        <fullName evidence="2">Uncharacterized protein</fullName>
    </submittedName>
</protein>
<evidence type="ECO:0000313" key="3">
    <source>
        <dbReference type="Proteomes" id="UP000826661"/>
    </source>
</evidence>
<keyword evidence="3" id="KW-1185">Reference proteome</keyword>
<gene>
    <name evidence="2" type="ORF">H0G86_002091</name>
</gene>
<name>A0A8G0L5X6_9HYPO</name>
<proteinExistence type="predicted"/>
<evidence type="ECO:0000313" key="2">
    <source>
        <dbReference type="EMBL" id="QYS94767.1"/>
    </source>
</evidence>